<reference evidence="3" key="1">
    <citation type="submission" date="2022-02" db="EMBL/GenBank/DDBJ databases">
        <authorList>
            <person name="King R."/>
        </authorList>
    </citation>
    <scope>NUCLEOTIDE SEQUENCE</scope>
</reference>
<feature type="compositionally biased region" description="Basic and acidic residues" evidence="1">
    <location>
        <begin position="926"/>
        <end position="935"/>
    </location>
</feature>
<dbReference type="AlphaFoldDB" id="A0A9P0N1J4"/>
<organism evidence="3 4">
    <name type="scientific">Spodoptera littoralis</name>
    <name type="common">Egyptian cotton leafworm</name>
    <dbReference type="NCBI Taxonomy" id="7109"/>
    <lineage>
        <taxon>Eukaryota</taxon>
        <taxon>Metazoa</taxon>
        <taxon>Ecdysozoa</taxon>
        <taxon>Arthropoda</taxon>
        <taxon>Hexapoda</taxon>
        <taxon>Insecta</taxon>
        <taxon>Pterygota</taxon>
        <taxon>Neoptera</taxon>
        <taxon>Endopterygota</taxon>
        <taxon>Lepidoptera</taxon>
        <taxon>Glossata</taxon>
        <taxon>Ditrysia</taxon>
        <taxon>Noctuoidea</taxon>
        <taxon>Noctuidae</taxon>
        <taxon>Amphipyrinae</taxon>
        <taxon>Spodoptera</taxon>
    </lineage>
</organism>
<feature type="region of interest" description="Disordered" evidence="1">
    <location>
        <begin position="627"/>
        <end position="671"/>
    </location>
</feature>
<dbReference type="Proteomes" id="UP001153321">
    <property type="component" value="Chromosome 22"/>
</dbReference>
<sequence>MHVFTCVVFFVLSEAQQPDPYDDEAPSPMQRKVDVYPEPFGEPVPFGHIFREGFQDPFALAKQPIDALELRMRTPKDEEEAKKYLKMGRKNIAFINPVITNKFATAKEAFLREMMLESPHAVPPETNETRVKWFDFATMRIKNPQIPLNVEYAARRKEETNPRRHPSRVPTPLDLSKKLNSFVKGSFELQQDKRESQMNWTTCDQFAVGAIFSHKEIINIKWTPFYVWSTDGMAYSVEHVFSYPTKKLVNEYFTKYNKFLNKTVDWSKPKLLMKGISEMLLIAVDKRGLFDAIAKHEIPKSAESNPITIPSLSLRLKIEDPYLMMMFCEDHFAMLMAISGRQPTTYKDIKAEVATIKFQGNGRPVWRDYAGEAENINLEQEMKRREEQDKFLVVNEPHTKNLKKILDGNTILPVTWSARQILMEDHRNVVTLLVERADRGEFWRYPLYRELRRRTTSQLRLKYKRDDCPSTQRTTVPAASSLVHHRSIEHKKYIENDTATTQRSATHKWSLALIHYLENDKDALKYWMYFISMICGQIRIVTGSHKITPRDVRLKQTGDNRLIGFMDCADGTMFAMARMNDVPPKNRLADEAARLGFKGRRGKSYLYQGHEWLPIPEDDERNYWHYPKKNKEQEKSSYKVQESSEEESEETNKPEETEQKDNSDNDNKLFSEKHLEPNCVKIEPELWNDPKPDPIKTENEISIEDLHKLDENETINIENTLLNESYNTTSNKRETILETNAENEENSNITSNIQQQKVTLNNVEVKKSEEIKDDKGQKDNKVIDKTKDNTKSEVKEIEEKKVEEKKTEESKAEGKKVDKREEDTIKADDKKAERKKTNNEQAKEKKPDNKEIEDKNSKDNKAEQIKAEKNKAQDKQAKKEKIKVNKSEGKKVKQSEEEEDENCNVCFDSSPSMYSTSEPYTPSDAPHGKTERGFEKNLVSPKIETSTKIKETTKTSNEKPLIIVNDEDNVITIKPVPLTPI</sequence>
<protein>
    <submittedName>
        <fullName evidence="3">Uncharacterized protein</fullName>
    </submittedName>
</protein>
<gene>
    <name evidence="3" type="ORF">SPLIT_LOCUS6543</name>
</gene>
<evidence type="ECO:0000256" key="1">
    <source>
        <dbReference type="SAM" id="MobiDB-lite"/>
    </source>
</evidence>
<evidence type="ECO:0000313" key="4">
    <source>
        <dbReference type="Proteomes" id="UP001153321"/>
    </source>
</evidence>
<feature type="signal peptide" evidence="2">
    <location>
        <begin position="1"/>
        <end position="15"/>
    </location>
</feature>
<evidence type="ECO:0000256" key="2">
    <source>
        <dbReference type="SAM" id="SignalP"/>
    </source>
</evidence>
<accession>A0A9P0N1J4</accession>
<feature type="region of interest" description="Disordered" evidence="1">
    <location>
        <begin position="725"/>
        <end position="954"/>
    </location>
</feature>
<evidence type="ECO:0000313" key="3">
    <source>
        <dbReference type="EMBL" id="CAH1641187.1"/>
    </source>
</evidence>
<keyword evidence="2" id="KW-0732">Signal</keyword>
<feature type="compositionally biased region" description="Basic and acidic residues" evidence="1">
    <location>
        <begin position="945"/>
        <end position="954"/>
    </location>
</feature>
<feature type="compositionally biased region" description="Polar residues" evidence="1">
    <location>
        <begin position="907"/>
        <end position="920"/>
    </location>
</feature>
<name>A0A9P0N1J4_SPOLI</name>
<feature type="compositionally biased region" description="Basic and acidic residues" evidence="1">
    <location>
        <begin position="650"/>
        <end position="671"/>
    </location>
</feature>
<feature type="chain" id="PRO_5040291524" evidence="2">
    <location>
        <begin position="16"/>
        <end position="981"/>
    </location>
</feature>
<dbReference type="EMBL" id="LR824553">
    <property type="protein sequence ID" value="CAH1641187.1"/>
    <property type="molecule type" value="Genomic_DNA"/>
</dbReference>
<feature type="compositionally biased region" description="Basic and acidic residues" evidence="1">
    <location>
        <begin position="764"/>
        <end position="895"/>
    </location>
</feature>
<proteinExistence type="predicted"/>
<keyword evidence="4" id="KW-1185">Reference proteome</keyword>